<dbReference type="InterPro" id="IPR019819">
    <property type="entry name" value="Carboxylesterase_B_CS"/>
</dbReference>
<dbReference type="PANTHER" id="PTHR11559">
    <property type="entry name" value="CARBOXYLESTERASE"/>
    <property type="match status" value="1"/>
</dbReference>
<evidence type="ECO:0000256" key="2">
    <source>
        <dbReference type="ARBA" id="ARBA00022487"/>
    </source>
</evidence>
<evidence type="ECO:0000256" key="5">
    <source>
        <dbReference type="ARBA" id="ARBA00023180"/>
    </source>
</evidence>
<feature type="chain" id="PRO_5015374497" description="Carboxylic ester hydrolase" evidence="6">
    <location>
        <begin position="18"/>
        <end position="543"/>
    </location>
</feature>
<dbReference type="EMBL" id="KX255844">
    <property type="protein sequence ID" value="ANS53401.1"/>
    <property type="molecule type" value="mRNA"/>
</dbReference>
<dbReference type="OrthoDB" id="6754927at2759"/>
<reference evidence="8" key="1">
    <citation type="submission" date="2016-05" db="EMBL/GenBank/DDBJ databases">
        <title>Cloning and sequence analysis of EST genes from Sitophilus oryzae.</title>
        <authorList>
            <person name="Hu F."/>
            <person name="Ye K."/>
            <person name="Lu Y.J."/>
            <person name="Wei Z.J."/>
        </authorList>
    </citation>
    <scope>NUCLEOTIDE SEQUENCE</scope>
</reference>
<dbReference type="Gene3D" id="3.40.50.1820">
    <property type="entry name" value="alpha/beta hydrolase"/>
    <property type="match status" value="1"/>
</dbReference>
<comment type="similarity">
    <text evidence="1 6">Belongs to the type-B carboxylesterase/lipase family.</text>
</comment>
<evidence type="ECO:0000256" key="1">
    <source>
        <dbReference type="ARBA" id="ARBA00005964"/>
    </source>
</evidence>
<dbReference type="PROSITE" id="PS00122">
    <property type="entry name" value="CARBOXYLESTERASE_B_1"/>
    <property type="match status" value="1"/>
</dbReference>
<dbReference type="EC" id="3.1.1.-" evidence="6"/>
<feature type="domain" description="Carboxylesterase type B" evidence="7">
    <location>
        <begin position="19"/>
        <end position="528"/>
    </location>
</feature>
<feature type="signal peptide" evidence="6">
    <location>
        <begin position="1"/>
        <end position="17"/>
    </location>
</feature>
<evidence type="ECO:0000259" key="7">
    <source>
        <dbReference type="Pfam" id="PF00135"/>
    </source>
</evidence>
<keyword evidence="6" id="KW-0732">Signal</keyword>
<dbReference type="InterPro" id="IPR002018">
    <property type="entry name" value="CarbesteraseB"/>
</dbReference>
<dbReference type="PROSITE" id="PS00941">
    <property type="entry name" value="CARBOXYLESTERASE_B_2"/>
    <property type="match status" value="1"/>
</dbReference>
<protein>
    <recommendedName>
        <fullName evidence="6">Carboxylic ester hydrolase</fullName>
        <ecNumber evidence="6">3.1.1.-</ecNumber>
    </recommendedName>
</protein>
<proteinExistence type="evidence at transcript level"/>
<dbReference type="InterPro" id="IPR050309">
    <property type="entry name" value="Type-B_Carboxylest/Lipase"/>
</dbReference>
<dbReference type="InterPro" id="IPR019826">
    <property type="entry name" value="Carboxylesterase_B_AS"/>
</dbReference>
<keyword evidence="2" id="KW-0719">Serine esterase</keyword>
<organism evidence="8">
    <name type="scientific">Sitophilus oryzae</name>
    <name type="common">Rice weevil</name>
    <name type="synonym">Curculio oryzae</name>
    <dbReference type="NCBI Taxonomy" id="7048"/>
    <lineage>
        <taxon>Eukaryota</taxon>
        <taxon>Metazoa</taxon>
        <taxon>Ecdysozoa</taxon>
        <taxon>Arthropoda</taxon>
        <taxon>Hexapoda</taxon>
        <taxon>Insecta</taxon>
        <taxon>Pterygota</taxon>
        <taxon>Neoptera</taxon>
        <taxon>Endopterygota</taxon>
        <taxon>Coleoptera</taxon>
        <taxon>Polyphaga</taxon>
        <taxon>Cucujiformia</taxon>
        <taxon>Curculionidae</taxon>
        <taxon>Dryophthorinae</taxon>
        <taxon>Sitophilus</taxon>
    </lineage>
</organism>
<evidence type="ECO:0000256" key="6">
    <source>
        <dbReference type="RuleBase" id="RU361235"/>
    </source>
</evidence>
<dbReference type="GO" id="GO:0052689">
    <property type="term" value="F:carboxylic ester hydrolase activity"/>
    <property type="evidence" value="ECO:0007669"/>
    <property type="project" value="UniProtKB-KW"/>
</dbReference>
<sequence>MIVVFSVICFLLIQCQASDLIVQIKDGKVQGATYSTPRGVVFYSWRGIPFAKPPIGDLRFMPPQKNEPWNGILNATVNGPVCIFNTGNDKPSNGISEDCLTVNVYSPRSTDHKYNSSLPVMFWIYGGSYASGSGDFNYYDPTPLVQEGVIVVTFNYRLGSFGFLSTKDTVISGNAGLKDQLLALKWTKNNIGYFGGNPDNITIFGESAGGRSVGFHLISPKSKGLFNAAIMQSANALSYFYTNNLKDVAYKLAKKFDTSVTSSSSSTDVKKVLQAVPTDDLYQAARNYTFGPLREVQSDDAFISDPFYELIASGNSTKVPLLLGHNLEEGLSFFGSLDAVKTSAANYDAHLKLVVPSMLLKNGSDAVKIGEEIRAEYVGGSGNFSDNLGKFMKWVSDKKYVRSTYKTVILESQFVPVYMYEFVFYGTGSEGHVVVPGAGDIGHGDELVYLFNMSRHLKTDEDYLTRSRLVKLWTNFAKTHNPTPDDDASGVLQNVKWERALPDKVQYLEIGDNLTMKLNDRKNLTIFWDYIWNTYSYHPYNTF</sequence>
<evidence type="ECO:0000313" key="8">
    <source>
        <dbReference type="EMBL" id="ANS53401.1"/>
    </source>
</evidence>
<accession>A0A2S0BZ04</accession>
<evidence type="ECO:0000256" key="4">
    <source>
        <dbReference type="ARBA" id="ARBA00023157"/>
    </source>
</evidence>
<dbReference type="Pfam" id="PF00135">
    <property type="entry name" value="COesterase"/>
    <property type="match status" value="1"/>
</dbReference>
<dbReference type="InterPro" id="IPR029058">
    <property type="entry name" value="AB_hydrolase_fold"/>
</dbReference>
<evidence type="ECO:0000256" key="3">
    <source>
        <dbReference type="ARBA" id="ARBA00022801"/>
    </source>
</evidence>
<keyword evidence="5" id="KW-0325">Glycoprotein</keyword>
<dbReference type="SUPFAM" id="SSF53474">
    <property type="entry name" value="alpha/beta-Hydrolases"/>
    <property type="match status" value="1"/>
</dbReference>
<keyword evidence="4" id="KW-1015">Disulfide bond</keyword>
<dbReference type="AlphaFoldDB" id="A0A2S0BZ04"/>
<name>A0A2S0BZ04_SITOR</name>
<keyword evidence="3 6" id="KW-0378">Hydrolase</keyword>